<comment type="similarity">
    <text evidence="1">Belongs to the RANBP9/10 family.</text>
</comment>
<name>A0AAV4G7F6_9GAST</name>
<feature type="compositionally biased region" description="Polar residues" evidence="2">
    <location>
        <begin position="465"/>
        <end position="479"/>
    </location>
</feature>
<evidence type="ECO:0000256" key="2">
    <source>
        <dbReference type="SAM" id="MobiDB-lite"/>
    </source>
</evidence>
<dbReference type="PROSITE" id="PS50188">
    <property type="entry name" value="B302_SPRY"/>
    <property type="match status" value="1"/>
</dbReference>
<evidence type="ECO:0000256" key="1">
    <source>
        <dbReference type="ARBA" id="ARBA00006535"/>
    </source>
</evidence>
<dbReference type="InterPro" id="IPR013144">
    <property type="entry name" value="CRA_dom"/>
</dbReference>
<dbReference type="CDD" id="cd12909">
    <property type="entry name" value="SPRY_RanBP9_10"/>
    <property type="match status" value="1"/>
</dbReference>
<dbReference type="InterPro" id="IPR006594">
    <property type="entry name" value="LisH"/>
</dbReference>
<dbReference type="FunFam" id="2.60.120.920:FF:000011">
    <property type="entry name" value="RAN binding protein 10"/>
    <property type="match status" value="1"/>
</dbReference>
<dbReference type="InterPro" id="IPR043136">
    <property type="entry name" value="B30.2/SPRY_sf"/>
</dbReference>
<protein>
    <submittedName>
        <fullName evidence="5">Ran-binding protein 9</fullName>
    </submittedName>
</protein>
<feature type="compositionally biased region" description="Low complexity" evidence="2">
    <location>
        <begin position="378"/>
        <end position="389"/>
    </location>
</feature>
<sequence length="593" mass="64564">MATGSANQSETTGSSDDNPDRLKQLYPAVDEETTPLPRSWSPKDKFTYIGLSQHNLRVHYKGVGKTHKDAASVRATHPIPAACGIYYFEVRIISKGRDGYMGIGLSAQGVNTNRLPGWDKHSYGYHGDDGNSFCSTGSGQPYGPTFTTGDTVGCCVNLIDSTCFYTKNGVGLGIAFSNLPPNLYPTVGLQTPGEVIEANFGQSPFVYDIEDYMKLDDLSGSSLFCFFSHRMVSTYLVHHGYCSSAEAFSRCTDQPIVENIQSIQNRQRIQKLVLAGRMGEAIETTQTLYPQLLDAKPDLLFTLKCRQFVEMVNGTDSEVRNNATALGNSPSSSSPTPQQHHHHSRNSPRGGTFHSNTEAAGGSARSSPSHSPYGRSATPPSSHPTSSTPFHQQQRKSPANSACGSPNRTSGKQQQQHSTSHQQNGSRNTANNLASGDHIAMNGSSTSPKIIETEDMDLSDEGDHSSTLSNGNSHVNGTSGHEDDEEMDVDGPNQRRQMCGGNEAAIEKMLAFGKDLKMMSQRLRKDFGKNEENKKALQDAFSLLAYSDPWNSPIGSQLLPVKREPVCAALNSAILGKFLTHTMNLQRKLQQIF</sequence>
<feature type="region of interest" description="Disordered" evidence="2">
    <location>
        <begin position="1"/>
        <end position="38"/>
    </location>
</feature>
<feature type="compositionally biased region" description="Low complexity" evidence="2">
    <location>
        <begin position="413"/>
        <end position="423"/>
    </location>
</feature>
<dbReference type="SMART" id="SM00449">
    <property type="entry name" value="SPRY"/>
    <property type="match status" value="1"/>
</dbReference>
<accession>A0AAV4G7F6</accession>
<feature type="compositionally biased region" description="Low complexity" evidence="2">
    <location>
        <begin position="329"/>
        <end position="338"/>
    </location>
</feature>
<proteinExistence type="inferred from homology"/>
<dbReference type="InterPro" id="IPR050618">
    <property type="entry name" value="Ubq-SigPath_Reg"/>
</dbReference>
<evidence type="ECO:0000259" key="3">
    <source>
        <dbReference type="PROSITE" id="PS50188"/>
    </source>
</evidence>
<feature type="compositionally biased region" description="Polar residues" evidence="2">
    <location>
        <begin position="1"/>
        <end position="16"/>
    </location>
</feature>
<dbReference type="InterPro" id="IPR013320">
    <property type="entry name" value="ConA-like_dom_sf"/>
</dbReference>
<dbReference type="SMART" id="SM00757">
    <property type="entry name" value="CRA"/>
    <property type="match status" value="1"/>
</dbReference>
<dbReference type="InterPro" id="IPR024964">
    <property type="entry name" value="CTLH/CRA"/>
</dbReference>
<organism evidence="5 6">
    <name type="scientific">Elysia marginata</name>
    <dbReference type="NCBI Taxonomy" id="1093978"/>
    <lineage>
        <taxon>Eukaryota</taxon>
        <taxon>Metazoa</taxon>
        <taxon>Spiralia</taxon>
        <taxon>Lophotrochozoa</taxon>
        <taxon>Mollusca</taxon>
        <taxon>Gastropoda</taxon>
        <taxon>Heterobranchia</taxon>
        <taxon>Euthyneura</taxon>
        <taxon>Panpulmonata</taxon>
        <taxon>Sacoglossa</taxon>
        <taxon>Placobranchoidea</taxon>
        <taxon>Plakobranchidae</taxon>
        <taxon>Elysia</taxon>
    </lineage>
</organism>
<dbReference type="InterPro" id="IPR035782">
    <property type="entry name" value="SPRY_RanBP9/10"/>
</dbReference>
<evidence type="ECO:0000259" key="4">
    <source>
        <dbReference type="PROSITE" id="PS50897"/>
    </source>
</evidence>
<gene>
    <name evidence="5" type="ORF">ElyMa_002346200</name>
</gene>
<dbReference type="Pfam" id="PF10607">
    <property type="entry name" value="CTLH"/>
    <property type="match status" value="1"/>
</dbReference>
<feature type="domain" description="CTLH" evidence="4">
    <location>
        <begin position="262"/>
        <end position="319"/>
    </location>
</feature>
<dbReference type="Proteomes" id="UP000762676">
    <property type="component" value="Unassembled WGS sequence"/>
</dbReference>
<evidence type="ECO:0000313" key="5">
    <source>
        <dbReference type="EMBL" id="GFR81698.1"/>
    </source>
</evidence>
<dbReference type="PROSITE" id="PS50896">
    <property type="entry name" value="LISH"/>
    <property type="match status" value="1"/>
</dbReference>
<dbReference type="EMBL" id="BMAT01004849">
    <property type="protein sequence ID" value="GFR81698.1"/>
    <property type="molecule type" value="Genomic_DNA"/>
</dbReference>
<dbReference type="SUPFAM" id="SSF49899">
    <property type="entry name" value="Concanavalin A-like lectins/glucanases"/>
    <property type="match status" value="1"/>
</dbReference>
<keyword evidence="6" id="KW-1185">Reference proteome</keyword>
<reference evidence="5 6" key="1">
    <citation type="journal article" date="2021" name="Elife">
        <title>Chloroplast acquisition without the gene transfer in kleptoplastic sea slugs, Plakobranchus ocellatus.</title>
        <authorList>
            <person name="Maeda T."/>
            <person name="Takahashi S."/>
            <person name="Yoshida T."/>
            <person name="Shimamura S."/>
            <person name="Takaki Y."/>
            <person name="Nagai Y."/>
            <person name="Toyoda A."/>
            <person name="Suzuki Y."/>
            <person name="Arimoto A."/>
            <person name="Ishii H."/>
            <person name="Satoh N."/>
            <person name="Nishiyama T."/>
            <person name="Hasebe M."/>
            <person name="Maruyama T."/>
            <person name="Minagawa J."/>
            <person name="Obokata J."/>
            <person name="Shigenobu S."/>
        </authorList>
    </citation>
    <scope>NUCLEOTIDE SEQUENCE [LARGE SCALE GENOMIC DNA]</scope>
</reference>
<dbReference type="InterPro" id="IPR001870">
    <property type="entry name" value="B30.2/SPRY"/>
</dbReference>
<dbReference type="Gene3D" id="2.60.120.920">
    <property type="match status" value="1"/>
</dbReference>
<evidence type="ECO:0000313" key="6">
    <source>
        <dbReference type="Proteomes" id="UP000762676"/>
    </source>
</evidence>
<dbReference type="AlphaFoldDB" id="A0AAV4G7F6"/>
<feature type="domain" description="B30.2/SPRY" evidence="3">
    <location>
        <begin position="18"/>
        <end position="205"/>
    </location>
</feature>
<dbReference type="Pfam" id="PF00622">
    <property type="entry name" value="SPRY"/>
    <property type="match status" value="1"/>
</dbReference>
<feature type="compositionally biased region" description="Polar residues" evidence="2">
    <location>
        <begin position="390"/>
        <end position="412"/>
    </location>
</feature>
<comment type="caution">
    <text evidence="5">The sequence shown here is derived from an EMBL/GenBank/DDBJ whole genome shotgun (WGS) entry which is preliminary data.</text>
</comment>
<dbReference type="InterPro" id="IPR006595">
    <property type="entry name" value="CTLH_C"/>
</dbReference>
<dbReference type="PANTHER" id="PTHR12864">
    <property type="entry name" value="RAN BINDING PROTEIN 9-RELATED"/>
    <property type="match status" value="1"/>
</dbReference>
<dbReference type="PROSITE" id="PS50897">
    <property type="entry name" value="CTLH"/>
    <property type="match status" value="1"/>
</dbReference>
<dbReference type="InterPro" id="IPR003877">
    <property type="entry name" value="SPRY_dom"/>
</dbReference>
<feature type="region of interest" description="Disordered" evidence="2">
    <location>
        <begin position="320"/>
        <end position="497"/>
    </location>
</feature>
<feature type="compositionally biased region" description="Polar residues" evidence="2">
    <location>
        <begin position="347"/>
        <end position="370"/>
    </location>
</feature>
<feature type="compositionally biased region" description="Polar residues" evidence="2">
    <location>
        <begin position="424"/>
        <end position="434"/>
    </location>
</feature>
<dbReference type="SMART" id="SM00668">
    <property type="entry name" value="CTLH"/>
    <property type="match status" value="1"/>
</dbReference>